<proteinExistence type="predicted"/>
<dbReference type="PANTHER" id="PTHR34203">
    <property type="entry name" value="METHYLTRANSFERASE, FKBM FAMILY PROTEIN"/>
    <property type="match status" value="1"/>
</dbReference>
<evidence type="ECO:0000313" key="3">
    <source>
        <dbReference type="Proteomes" id="UP000218437"/>
    </source>
</evidence>
<reference evidence="2 3" key="1">
    <citation type="submission" date="2017-09" db="EMBL/GenBank/DDBJ databases">
        <title>Complete genome sequence of Janthinobacterium svalbardensis PAMC 27463.</title>
        <authorList>
            <person name="Cho Y.-J."/>
            <person name="Cho A."/>
            <person name="Kim O.-S."/>
            <person name="Lee J.-I."/>
        </authorList>
    </citation>
    <scope>NUCLEOTIDE SEQUENCE [LARGE SCALE GENOMIC DNA]</scope>
    <source>
        <strain evidence="2 3">PAMC 27463</strain>
    </source>
</reference>
<dbReference type="InterPro" id="IPR006342">
    <property type="entry name" value="FkbM_mtfrase"/>
</dbReference>
<keyword evidence="2" id="KW-0489">Methyltransferase</keyword>
<dbReference type="GO" id="GO:0032259">
    <property type="term" value="P:methylation"/>
    <property type="evidence" value="ECO:0007669"/>
    <property type="project" value="UniProtKB-KW"/>
</dbReference>
<dbReference type="InterPro" id="IPR029063">
    <property type="entry name" value="SAM-dependent_MTases_sf"/>
</dbReference>
<dbReference type="SUPFAM" id="SSF53335">
    <property type="entry name" value="S-adenosyl-L-methionine-dependent methyltransferases"/>
    <property type="match status" value="1"/>
</dbReference>
<dbReference type="EMBL" id="CP023422">
    <property type="protein sequence ID" value="ATD61017.1"/>
    <property type="molecule type" value="Genomic_DNA"/>
</dbReference>
<dbReference type="KEGG" id="jsv:CNX70_13230"/>
<evidence type="ECO:0000259" key="1">
    <source>
        <dbReference type="Pfam" id="PF05050"/>
    </source>
</evidence>
<sequence>MSAKAIPITRHAVADEQAQAFLSASVSAPRFLLGRNEHALALLSTLDTPIDGIVDDGASGTQWHGKPVIAMQQLPPDAMVVNCAMSIAPVAAARKLAQQPVKARLSYADLLAARPDLVPVPAFVAQMRADVAANRPRWDHLRAQFADEESRAVFDHVVQYRLTADPRHMASYEVRFSEQYFEDFLCLSGEVFVDAGGFDGDTTELFCERYPDYRAVFLFEPSAKNMQDAKTRLAQRHGINFIEQGISDQAGTLWFNPDAGSASAVSAAGSSSIEVTTLDLAVTQAVSFIKMDLEGWEMQALAGSQRHIRDEHPKLAISVYHNAADFHRIPDYIASIRQDYDLYLRHYTQGWSETIMYFVPRRNTAQSPAESAA</sequence>
<dbReference type="NCBIfam" id="TIGR01444">
    <property type="entry name" value="fkbM_fam"/>
    <property type="match status" value="1"/>
</dbReference>
<dbReference type="InterPro" id="IPR052514">
    <property type="entry name" value="SAM-dependent_MTase"/>
</dbReference>
<dbReference type="RefSeq" id="WP_096235056.1">
    <property type="nucleotide sequence ID" value="NZ_CP023422.1"/>
</dbReference>
<dbReference type="PANTHER" id="PTHR34203:SF15">
    <property type="entry name" value="SLL1173 PROTEIN"/>
    <property type="match status" value="1"/>
</dbReference>
<organism evidence="2 3">
    <name type="scientific">Janthinobacterium svalbardensis</name>
    <dbReference type="NCBI Taxonomy" id="368607"/>
    <lineage>
        <taxon>Bacteria</taxon>
        <taxon>Pseudomonadati</taxon>
        <taxon>Pseudomonadota</taxon>
        <taxon>Betaproteobacteria</taxon>
        <taxon>Burkholderiales</taxon>
        <taxon>Oxalobacteraceae</taxon>
        <taxon>Janthinobacterium</taxon>
    </lineage>
</organism>
<accession>A0A290WVV3</accession>
<evidence type="ECO:0000313" key="2">
    <source>
        <dbReference type="EMBL" id="ATD61017.1"/>
    </source>
</evidence>
<dbReference type="Pfam" id="PF05050">
    <property type="entry name" value="Methyltransf_21"/>
    <property type="match status" value="1"/>
</dbReference>
<name>A0A290WVV3_9BURK</name>
<gene>
    <name evidence="2" type="ORF">CNX70_13230</name>
</gene>
<dbReference type="Gene3D" id="3.40.50.150">
    <property type="entry name" value="Vaccinia Virus protein VP39"/>
    <property type="match status" value="1"/>
</dbReference>
<dbReference type="AlphaFoldDB" id="A0A290WVV3"/>
<protein>
    <submittedName>
        <fullName evidence="2">Methyltransferase FkbM</fullName>
    </submittedName>
</protein>
<keyword evidence="2" id="KW-0808">Transferase</keyword>
<feature type="domain" description="Methyltransferase FkbM" evidence="1">
    <location>
        <begin position="194"/>
        <end position="334"/>
    </location>
</feature>
<dbReference type="Proteomes" id="UP000218437">
    <property type="component" value="Chromosome"/>
</dbReference>
<dbReference type="GO" id="GO:0008168">
    <property type="term" value="F:methyltransferase activity"/>
    <property type="evidence" value="ECO:0007669"/>
    <property type="project" value="UniProtKB-KW"/>
</dbReference>
<keyword evidence="3" id="KW-1185">Reference proteome</keyword>